<proteinExistence type="predicted"/>
<keyword evidence="2" id="KW-0813">Transport</keyword>
<protein>
    <submittedName>
        <fullName evidence="8">MFS transporter</fullName>
    </submittedName>
</protein>
<dbReference type="GO" id="GO:0022857">
    <property type="term" value="F:transmembrane transporter activity"/>
    <property type="evidence" value="ECO:0007669"/>
    <property type="project" value="InterPro"/>
</dbReference>
<accession>A0A7H8Q9N6</accession>
<dbReference type="InterPro" id="IPR020846">
    <property type="entry name" value="MFS_dom"/>
</dbReference>
<feature type="transmembrane region" description="Helical" evidence="6">
    <location>
        <begin position="260"/>
        <end position="278"/>
    </location>
</feature>
<dbReference type="PANTHER" id="PTHR43129">
    <property type="entry name" value="FOSMIDOMYCIN RESISTANCE PROTEIN"/>
    <property type="match status" value="1"/>
</dbReference>
<gene>
    <name evidence="8" type="ORF">HF394_08090</name>
</gene>
<feature type="transmembrane region" description="Helical" evidence="6">
    <location>
        <begin position="104"/>
        <end position="122"/>
    </location>
</feature>
<evidence type="ECO:0000256" key="1">
    <source>
        <dbReference type="ARBA" id="ARBA00004651"/>
    </source>
</evidence>
<dbReference type="RefSeq" id="WP_036802735.1">
    <property type="nucleotide sequence ID" value="NZ_CP051177.1"/>
</dbReference>
<evidence type="ECO:0000256" key="2">
    <source>
        <dbReference type="ARBA" id="ARBA00022448"/>
    </source>
</evidence>
<comment type="subcellular location">
    <subcellularLocation>
        <location evidence="1">Cell membrane</location>
        <topology evidence="1">Multi-pass membrane protein</topology>
    </subcellularLocation>
</comment>
<sequence length="403" mass="42964">MTKAISSPLAGNPVYPVMFAMGACHLLNDSLQAVIPAMFPILEKDLGLTFTQLGMIAFALNIVASLLQPVVGFISDRKPMPFALPLGMTSSFIGMAGLAFAPEYWMILVSVMFLGFGSAIFHPEGSRVSYMAAGTRRGLSQSIYQVGGNSGQALAPLISAFILVPLGQHGAALFLFVAALGIFILSKISFWYKEQLAKEKLQKGKKVLLSSLPALTRKQVGVALALLLIIIFARSFYVTNMTSFYIFHLMDSYGLTIQTGQLYIFLFLAVGAAGTFFGGPMADKIGRKNVIVLSILVPIPLAIALPYVPLVVVVILLALIGFFIMLSFSVTVVYAQELVPSKIGTMSGLTVGLAFGMGAIGGVVIGILMDYIGVYETMVVVSFLPIIGLVGLGLPKDRKITAA</sequence>
<feature type="domain" description="Major facilitator superfamily (MFS) profile" evidence="7">
    <location>
        <begin position="17"/>
        <end position="400"/>
    </location>
</feature>
<feature type="transmembrane region" description="Helical" evidence="6">
    <location>
        <begin position="314"/>
        <end position="335"/>
    </location>
</feature>
<feature type="transmembrane region" description="Helical" evidence="6">
    <location>
        <begin position="79"/>
        <end position="98"/>
    </location>
</feature>
<dbReference type="AlphaFoldDB" id="A0A7H8Q9N6"/>
<evidence type="ECO:0000313" key="9">
    <source>
        <dbReference type="Proteomes" id="UP000509222"/>
    </source>
</evidence>
<feature type="transmembrane region" description="Helical" evidence="6">
    <location>
        <begin position="374"/>
        <end position="394"/>
    </location>
</feature>
<dbReference type="PROSITE" id="PS00216">
    <property type="entry name" value="SUGAR_TRANSPORT_1"/>
    <property type="match status" value="1"/>
</dbReference>
<dbReference type="Proteomes" id="UP000509222">
    <property type="component" value="Chromosome"/>
</dbReference>
<keyword evidence="4 6" id="KW-1133">Transmembrane helix</keyword>
<dbReference type="InterPro" id="IPR036259">
    <property type="entry name" value="MFS_trans_sf"/>
</dbReference>
<dbReference type="CDD" id="cd17478">
    <property type="entry name" value="MFS_FsR"/>
    <property type="match status" value="1"/>
</dbReference>
<evidence type="ECO:0000256" key="5">
    <source>
        <dbReference type="ARBA" id="ARBA00023136"/>
    </source>
</evidence>
<dbReference type="EMBL" id="CP051177">
    <property type="protein sequence ID" value="QKX50540.1"/>
    <property type="molecule type" value="Genomic_DNA"/>
</dbReference>
<dbReference type="SUPFAM" id="SSF103473">
    <property type="entry name" value="MFS general substrate transporter"/>
    <property type="match status" value="1"/>
</dbReference>
<dbReference type="PROSITE" id="PS51257">
    <property type="entry name" value="PROKAR_LIPOPROTEIN"/>
    <property type="match status" value="1"/>
</dbReference>
<feature type="transmembrane region" description="Helical" evidence="6">
    <location>
        <begin position="143"/>
        <end position="164"/>
    </location>
</feature>
<feature type="transmembrane region" description="Helical" evidence="6">
    <location>
        <begin position="170"/>
        <end position="192"/>
    </location>
</feature>
<keyword evidence="5 6" id="KW-0472">Membrane</keyword>
<dbReference type="Pfam" id="PF07690">
    <property type="entry name" value="MFS_1"/>
    <property type="match status" value="1"/>
</dbReference>
<evidence type="ECO:0000256" key="4">
    <source>
        <dbReference type="ARBA" id="ARBA00022989"/>
    </source>
</evidence>
<dbReference type="InterPro" id="IPR005829">
    <property type="entry name" value="Sugar_transporter_CS"/>
</dbReference>
<evidence type="ECO:0000259" key="7">
    <source>
        <dbReference type="PROSITE" id="PS50850"/>
    </source>
</evidence>
<feature type="transmembrane region" description="Helical" evidence="6">
    <location>
        <begin position="220"/>
        <end position="240"/>
    </location>
</feature>
<feature type="transmembrane region" description="Helical" evidence="6">
    <location>
        <begin position="46"/>
        <end position="67"/>
    </location>
</feature>
<evidence type="ECO:0000256" key="3">
    <source>
        <dbReference type="ARBA" id="ARBA00022692"/>
    </source>
</evidence>
<evidence type="ECO:0000313" key="8">
    <source>
        <dbReference type="EMBL" id="QKX50540.1"/>
    </source>
</evidence>
<name>A0A7H8Q9N6_9BACL</name>
<dbReference type="PROSITE" id="PS50850">
    <property type="entry name" value="MFS"/>
    <property type="match status" value="1"/>
</dbReference>
<dbReference type="InterPro" id="IPR011701">
    <property type="entry name" value="MFS"/>
</dbReference>
<dbReference type="GO" id="GO:0005886">
    <property type="term" value="C:plasma membrane"/>
    <property type="evidence" value="ECO:0007669"/>
    <property type="project" value="UniProtKB-SubCell"/>
</dbReference>
<organism evidence="8 9">
    <name type="scientific">Planococcus glaciei</name>
    <dbReference type="NCBI Taxonomy" id="459472"/>
    <lineage>
        <taxon>Bacteria</taxon>
        <taxon>Bacillati</taxon>
        <taxon>Bacillota</taxon>
        <taxon>Bacilli</taxon>
        <taxon>Bacillales</taxon>
        <taxon>Caryophanaceae</taxon>
        <taxon>Planococcus</taxon>
    </lineage>
</organism>
<dbReference type="Gene3D" id="1.20.1250.20">
    <property type="entry name" value="MFS general substrate transporter like domains"/>
    <property type="match status" value="2"/>
</dbReference>
<keyword evidence="9" id="KW-1185">Reference proteome</keyword>
<reference evidence="9" key="1">
    <citation type="submission" date="2020-06" db="EMBL/GenBank/DDBJ databases">
        <title>Isolation of Planomicrobium glaciei.</title>
        <authorList>
            <person name="Malisova L."/>
            <person name="Safrankova R."/>
            <person name="Jakubu V."/>
            <person name="Spanelova P."/>
        </authorList>
    </citation>
    <scope>NUCLEOTIDE SEQUENCE [LARGE SCALE GENOMIC DNA]</scope>
    <source>
        <strain evidence="9">NRL-ATB46093</strain>
    </source>
</reference>
<dbReference type="PANTHER" id="PTHR43129:SF1">
    <property type="entry name" value="FOSMIDOMYCIN RESISTANCE PROTEIN"/>
    <property type="match status" value="1"/>
</dbReference>
<keyword evidence="3 6" id="KW-0812">Transmembrane</keyword>
<feature type="transmembrane region" description="Helical" evidence="6">
    <location>
        <begin position="290"/>
        <end position="308"/>
    </location>
</feature>
<feature type="transmembrane region" description="Helical" evidence="6">
    <location>
        <begin position="347"/>
        <end position="368"/>
    </location>
</feature>
<evidence type="ECO:0000256" key="6">
    <source>
        <dbReference type="SAM" id="Phobius"/>
    </source>
</evidence>